<name>A0A9Q8QEW2_9HYPO</name>
<evidence type="ECO:0000313" key="1">
    <source>
        <dbReference type="EMBL" id="UNI17967.1"/>
    </source>
</evidence>
<dbReference type="RefSeq" id="XP_047841448.1">
    <property type="nucleotide sequence ID" value="XM_047985471.1"/>
</dbReference>
<keyword evidence="2" id="KW-1185">Reference proteome</keyword>
<dbReference type="GeneID" id="72066225"/>
<proteinExistence type="predicted"/>
<dbReference type="EMBL" id="CP086356">
    <property type="protein sequence ID" value="UNI17967.1"/>
    <property type="molecule type" value="Genomic_DNA"/>
</dbReference>
<dbReference type="Proteomes" id="UP000829364">
    <property type="component" value="Chromosome 3"/>
</dbReference>
<protein>
    <submittedName>
        <fullName evidence="1">Uncharacterized protein</fullName>
    </submittedName>
</protein>
<organism evidence="1 2">
    <name type="scientific">Purpureocillium takamizusanense</name>
    <dbReference type="NCBI Taxonomy" id="2060973"/>
    <lineage>
        <taxon>Eukaryota</taxon>
        <taxon>Fungi</taxon>
        <taxon>Dikarya</taxon>
        <taxon>Ascomycota</taxon>
        <taxon>Pezizomycotina</taxon>
        <taxon>Sordariomycetes</taxon>
        <taxon>Hypocreomycetidae</taxon>
        <taxon>Hypocreales</taxon>
        <taxon>Ophiocordycipitaceae</taxon>
        <taxon>Purpureocillium</taxon>
    </lineage>
</organism>
<gene>
    <name evidence="1" type="ORF">JDV02_004270</name>
</gene>
<evidence type="ECO:0000313" key="2">
    <source>
        <dbReference type="Proteomes" id="UP000829364"/>
    </source>
</evidence>
<dbReference type="KEGG" id="ptkz:JDV02_004270"/>
<accession>A0A9Q8QEW2</accession>
<sequence length="187" mass="19494">MAAAHDLSQWPGTPKPCCGTSTLPWRMGHTPPPSGHDGWTQDLELGNNNNHLDYRTRMKYSVLYLRIAMGCKGPAAARGPCPHAIHASQAGGAVATALTTQPPCRARPPRDAAAAAAFPGQEPCIPTGCTDPAPHQLAMPAIGRPGAHTFGSVHPSRAFDPSLRPAPPAPGHLTSPAARTLLCATRS</sequence>
<dbReference type="AlphaFoldDB" id="A0A9Q8QEW2"/>
<reference evidence="1" key="1">
    <citation type="submission" date="2021-11" db="EMBL/GenBank/DDBJ databases">
        <title>Purpureocillium_takamizusanense_genome.</title>
        <authorList>
            <person name="Nguyen N.-H."/>
        </authorList>
    </citation>
    <scope>NUCLEOTIDE SEQUENCE</scope>
    <source>
        <strain evidence="1">PT3</strain>
    </source>
</reference>